<dbReference type="RefSeq" id="WP_140459746.1">
    <property type="nucleotide sequence ID" value="NZ_BAABFI010000007.1"/>
</dbReference>
<evidence type="ECO:0000313" key="1">
    <source>
        <dbReference type="EMBL" id="NYD87398.1"/>
    </source>
</evidence>
<dbReference type="Proteomes" id="UP000577956">
    <property type="component" value="Unassembled WGS sequence"/>
</dbReference>
<dbReference type="AlphaFoldDB" id="A0A7Y9FHE9"/>
<sequence length="260" mass="28080">MALGQDPLRKPSEAPRSWIEFETITHTRVAYAVTRFGPGAVDTGAAAWGFVRNHNMIRRLYDPVGALEVRKEMVENLLIAIQDPQLVASLVDLDTWRNDPWRAAGRLLPDLALYTGGTVTAAVRGARAGSQVSMPAAFRGAVAGSARATWANSTLVAAARAMSTSVSGFWNGRVLAINWADDTGMLDNHRVSPQPAHAQHRRRADRRCGAADSSLRGHAVTWTLSSTGQVAVVCRCSGSAQVRATSAGVRWAGPEWGRWR</sequence>
<name>A0A7Y9FHE9_9CELL</name>
<accession>A0A7Y9FHE9</accession>
<protein>
    <submittedName>
        <fullName evidence="1">Uncharacterized protein</fullName>
    </submittedName>
</protein>
<evidence type="ECO:0000313" key="2">
    <source>
        <dbReference type="Proteomes" id="UP000577956"/>
    </source>
</evidence>
<reference evidence="1 2" key="1">
    <citation type="submission" date="2020-07" db="EMBL/GenBank/DDBJ databases">
        <title>Sequencing the genomes of 1000 actinobacteria strains.</title>
        <authorList>
            <person name="Klenk H.-P."/>
        </authorList>
    </citation>
    <scope>NUCLEOTIDE SEQUENCE [LARGE SCALE GENOMIC DNA]</scope>
    <source>
        <strain evidence="1 2">DSM 24482</strain>
    </source>
</reference>
<proteinExistence type="predicted"/>
<organism evidence="1 2">
    <name type="scientific">Cellulomonas oligotrophica</name>
    <dbReference type="NCBI Taxonomy" id="931536"/>
    <lineage>
        <taxon>Bacteria</taxon>
        <taxon>Bacillati</taxon>
        <taxon>Actinomycetota</taxon>
        <taxon>Actinomycetes</taxon>
        <taxon>Micrococcales</taxon>
        <taxon>Cellulomonadaceae</taxon>
        <taxon>Cellulomonas</taxon>
    </lineage>
</organism>
<dbReference type="EMBL" id="JACCBK010000001">
    <property type="protein sequence ID" value="NYD87398.1"/>
    <property type="molecule type" value="Genomic_DNA"/>
</dbReference>
<comment type="caution">
    <text evidence="1">The sequence shown here is derived from an EMBL/GenBank/DDBJ whole genome shotgun (WGS) entry which is preliminary data.</text>
</comment>
<gene>
    <name evidence="1" type="ORF">BKA21_002947</name>
</gene>